<dbReference type="RefSeq" id="WP_092608675.1">
    <property type="nucleotide sequence ID" value="NZ_FMYF01000004.1"/>
</dbReference>
<feature type="transmembrane region" description="Helical" evidence="6">
    <location>
        <begin position="181"/>
        <end position="201"/>
    </location>
</feature>
<feature type="transmembrane region" description="Helical" evidence="6">
    <location>
        <begin position="283"/>
        <end position="306"/>
    </location>
</feature>
<dbReference type="GO" id="GO:0005886">
    <property type="term" value="C:plasma membrane"/>
    <property type="evidence" value="ECO:0007669"/>
    <property type="project" value="UniProtKB-SubCell"/>
</dbReference>
<gene>
    <name evidence="8" type="ORF">GA0111570_104139</name>
</gene>
<sequence length="484" mass="48614">MVRSAQDDPAGTPGPSLARGSRRGRLTLAAVTLGSGIALLDGTVVTIALPTIGRELGSSLGGLQWVNNGYLLALASLILVGGSLGDRLGRRRIYLVGVVWFALASAGCALAPSTEWLVAARILQGIGAALLTPGGLAIIQASFRPEDRAGAIGAWAGVSGTASAAGPFVGGWVLAHLGWPGIFLINVPLCALVVGLALVAVPETRDTHVQGRAAFDLPGAGLTLVLLSITTFLLISGSALPTAGLVAGVLVAAVAGVAFIAVERRARSPLVPLALFSSRVFSTANLMTFLVYGALGAVGFFLVLQLQTSAGFTPLESGLANLPTTVLLLLFSSRMAVLARRTGPRLPMSAGPLVCAVGVLWLSRVGAGSGWGIVLGAMSVFGLGLTILVAPLTAAVLAAAPDRFTGAASGINNAVARTGALLAIAALPALVGLAGSDYRDPDVFTAGYRTASYVIAGLLTAGGLVSWLGLGGSAKIVTPAAGRE</sequence>
<dbReference type="Proteomes" id="UP000199086">
    <property type="component" value="Unassembled WGS sequence"/>
</dbReference>
<feature type="transmembrane region" description="Helical" evidence="6">
    <location>
        <begin position="118"/>
        <end position="139"/>
    </location>
</feature>
<evidence type="ECO:0000259" key="7">
    <source>
        <dbReference type="PROSITE" id="PS50850"/>
    </source>
</evidence>
<dbReference type="CDD" id="cd17321">
    <property type="entry name" value="MFS_MMR_MDR_like"/>
    <property type="match status" value="1"/>
</dbReference>
<keyword evidence="9" id="KW-1185">Reference proteome</keyword>
<evidence type="ECO:0000256" key="2">
    <source>
        <dbReference type="ARBA" id="ARBA00022692"/>
    </source>
</evidence>
<comment type="subcellular location">
    <subcellularLocation>
        <location evidence="1">Cell membrane</location>
        <topology evidence="1">Multi-pass membrane protein</topology>
    </subcellularLocation>
</comment>
<name>A0A1G6GNK3_9ACTN</name>
<feature type="transmembrane region" description="Helical" evidence="6">
    <location>
        <begin position="349"/>
        <end position="367"/>
    </location>
</feature>
<evidence type="ECO:0000313" key="9">
    <source>
        <dbReference type="Proteomes" id="UP000199086"/>
    </source>
</evidence>
<feature type="transmembrane region" description="Helical" evidence="6">
    <location>
        <begin position="69"/>
        <end position="86"/>
    </location>
</feature>
<keyword evidence="4 6" id="KW-0472">Membrane</keyword>
<dbReference type="Gene3D" id="1.20.1250.20">
    <property type="entry name" value="MFS general substrate transporter like domains"/>
    <property type="match status" value="1"/>
</dbReference>
<dbReference type="Pfam" id="PF07690">
    <property type="entry name" value="MFS_1"/>
    <property type="match status" value="1"/>
</dbReference>
<dbReference type="InterPro" id="IPR011701">
    <property type="entry name" value="MFS"/>
</dbReference>
<evidence type="ECO:0000313" key="8">
    <source>
        <dbReference type="EMBL" id="SDB83433.1"/>
    </source>
</evidence>
<organism evidence="8 9">
    <name type="scientific">Raineyella antarctica</name>
    <dbReference type="NCBI Taxonomy" id="1577474"/>
    <lineage>
        <taxon>Bacteria</taxon>
        <taxon>Bacillati</taxon>
        <taxon>Actinomycetota</taxon>
        <taxon>Actinomycetes</taxon>
        <taxon>Propionibacteriales</taxon>
        <taxon>Propionibacteriaceae</taxon>
        <taxon>Raineyella</taxon>
    </lineage>
</organism>
<feature type="transmembrane region" description="Helical" evidence="6">
    <location>
        <begin position="318"/>
        <end position="337"/>
    </location>
</feature>
<feature type="transmembrane region" description="Helical" evidence="6">
    <location>
        <begin position="373"/>
        <end position="399"/>
    </location>
</feature>
<evidence type="ECO:0000256" key="5">
    <source>
        <dbReference type="SAM" id="MobiDB-lite"/>
    </source>
</evidence>
<feature type="transmembrane region" description="Helical" evidence="6">
    <location>
        <begin position="151"/>
        <end position="175"/>
    </location>
</feature>
<dbReference type="GO" id="GO:0022857">
    <property type="term" value="F:transmembrane transporter activity"/>
    <property type="evidence" value="ECO:0007669"/>
    <property type="project" value="InterPro"/>
</dbReference>
<accession>A0A1G6GNK3</accession>
<dbReference type="InterPro" id="IPR036259">
    <property type="entry name" value="MFS_trans_sf"/>
</dbReference>
<dbReference type="SUPFAM" id="SSF103473">
    <property type="entry name" value="MFS general substrate transporter"/>
    <property type="match status" value="1"/>
</dbReference>
<dbReference type="PROSITE" id="PS50850">
    <property type="entry name" value="MFS"/>
    <property type="match status" value="1"/>
</dbReference>
<dbReference type="STRING" id="1577474.GA0111570_104139"/>
<dbReference type="OrthoDB" id="7375466at2"/>
<dbReference type="PANTHER" id="PTHR42718:SF42">
    <property type="entry name" value="EXPORT PROTEIN"/>
    <property type="match status" value="1"/>
</dbReference>
<reference evidence="8 9" key="1">
    <citation type="submission" date="2016-06" db="EMBL/GenBank/DDBJ databases">
        <authorList>
            <person name="Olsen C.W."/>
            <person name="Carey S."/>
            <person name="Hinshaw L."/>
            <person name="Karasin A.I."/>
        </authorList>
    </citation>
    <scope>NUCLEOTIDE SEQUENCE [LARGE SCALE GENOMIC DNA]</scope>
    <source>
        <strain evidence="8 9">LZ-22</strain>
    </source>
</reference>
<protein>
    <submittedName>
        <fullName evidence="8">Drug resistance transporter, EmrB/QacA subfamily</fullName>
    </submittedName>
</protein>
<dbReference type="AlphaFoldDB" id="A0A1G6GNK3"/>
<evidence type="ECO:0000256" key="4">
    <source>
        <dbReference type="ARBA" id="ARBA00023136"/>
    </source>
</evidence>
<feature type="transmembrane region" description="Helical" evidence="6">
    <location>
        <begin position="213"/>
        <end position="236"/>
    </location>
</feature>
<feature type="transmembrane region" description="Helical" evidence="6">
    <location>
        <begin position="26"/>
        <end position="49"/>
    </location>
</feature>
<feature type="transmembrane region" description="Helical" evidence="6">
    <location>
        <begin position="93"/>
        <end position="112"/>
    </location>
</feature>
<dbReference type="PANTHER" id="PTHR42718">
    <property type="entry name" value="MAJOR FACILITATOR SUPERFAMILY MULTIDRUG TRANSPORTER MFSC"/>
    <property type="match status" value="1"/>
</dbReference>
<dbReference type="InterPro" id="IPR020846">
    <property type="entry name" value="MFS_dom"/>
</dbReference>
<feature type="transmembrane region" description="Helical" evidence="6">
    <location>
        <begin position="451"/>
        <end position="470"/>
    </location>
</feature>
<dbReference type="Gene3D" id="1.20.1720.10">
    <property type="entry name" value="Multidrug resistance protein D"/>
    <property type="match status" value="1"/>
</dbReference>
<dbReference type="EMBL" id="FMYF01000004">
    <property type="protein sequence ID" value="SDB83433.1"/>
    <property type="molecule type" value="Genomic_DNA"/>
</dbReference>
<feature type="transmembrane region" description="Helical" evidence="6">
    <location>
        <begin position="242"/>
        <end position="262"/>
    </location>
</feature>
<evidence type="ECO:0000256" key="3">
    <source>
        <dbReference type="ARBA" id="ARBA00022989"/>
    </source>
</evidence>
<feature type="domain" description="Major facilitator superfamily (MFS) profile" evidence="7">
    <location>
        <begin position="27"/>
        <end position="474"/>
    </location>
</feature>
<feature type="region of interest" description="Disordered" evidence="5">
    <location>
        <begin position="1"/>
        <end position="20"/>
    </location>
</feature>
<feature type="transmembrane region" description="Helical" evidence="6">
    <location>
        <begin position="411"/>
        <end position="431"/>
    </location>
</feature>
<keyword evidence="3 6" id="KW-1133">Transmembrane helix</keyword>
<proteinExistence type="predicted"/>
<evidence type="ECO:0000256" key="6">
    <source>
        <dbReference type="SAM" id="Phobius"/>
    </source>
</evidence>
<keyword evidence="2 6" id="KW-0812">Transmembrane</keyword>
<evidence type="ECO:0000256" key="1">
    <source>
        <dbReference type="ARBA" id="ARBA00004651"/>
    </source>
</evidence>